<organism evidence="3 4">
    <name type="scientific">Fictibacillus barbaricus</name>
    <dbReference type="NCBI Taxonomy" id="182136"/>
    <lineage>
        <taxon>Bacteria</taxon>
        <taxon>Bacillati</taxon>
        <taxon>Bacillota</taxon>
        <taxon>Bacilli</taxon>
        <taxon>Bacillales</taxon>
        <taxon>Fictibacillaceae</taxon>
        <taxon>Fictibacillus</taxon>
    </lineage>
</organism>
<dbReference type="EMBL" id="JAVDWA010000001">
    <property type="protein sequence ID" value="MDR7071534.1"/>
    <property type="molecule type" value="Genomic_DNA"/>
</dbReference>
<dbReference type="PANTHER" id="PTHR13707:SF57">
    <property type="entry name" value="SUCCINYL-COA:3-KETOACID COENZYME A TRANSFERASE SUBUNIT B-RELATED"/>
    <property type="match status" value="1"/>
</dbReference>
<dbReference type="Pfam" id="PF01144">
    <property type="entry name" value="CoA_trans"/>
    <property type="match status" value="1"/>
</dbReference>
<keyword evidence="4" id="KW-1185">Reference proteome</keyword>
<comment type="similarity">
    <text evidence="1">Belongs to the 3-oxoacid CoA-transferase subunit B family.</text>
</comment>
<evidence type="ECO:0000256" key="2">
    <source>
        <dbReference type="ARBA" id="ARBA00022679"/>
    </source>
</evidence>
<dbReference type="GO" id="GO:0008260">
    <property type="term" value="F:succinyl-CoA:3-oxo-acid CoA-transferase activity"/>
    <property type="evidence" value="ECO:0007669"/>
    <property type="project" value="UniProtKB-EC"/>
</dbReference>
<dbReference type="RefSeq" id="WP_310256126.1">
    <property type="nucleotide sequence ID" value="NZ_JAVDWA010000001.1"/>
</dbReference>
<dbReference type="PANTHER" id="PTHR13707">
    <property type="entry name" value="KETOACID-COENZYME A TRANSFERASE"/>
    <property type="match status" value="1"/>
</dbReference>
<comment type="caution">
    <text evidence="3">The sequence shown here is derived from an EMBL/GenBank/DDBJ whole genome shotgun (WGS) entry which is preliminary data.</text>
</comment>
<dbReference type="Gene3D" id="3.40.1080.10">
    <property type="entry name" value="Glutaconate Coenzyme A-transferase"/>
    <property type="match status" value="1"/>
</dbReference>
<keyword evidence="2 3" id="KW-0808">Transferase</keyword>
<dbReference type="Proteomes" id="UP001258181">
    <property type="component" value="Unassembled WGS sequence"/>
</dbReference>
<accession>A0ABU1TWE0</accession>
<dbReference type="NCBIfam" id="TIGR02428">
    <property type="entry name" value="pcaJ_scoB_fam"/>
    <property type="match status" value="1"/>
</dbReference>
<dbReference type="InterPro" id="IPR012791">
    <property type="entry name" value="3-oxoacid_CoA-transf_B"/>
</dbReference>
<dbReference type="InterPro" id="IPR037171">
    <property type="entry name" value="NagB/RpiA_transferase-like"/>
</dbReference>
<dbReference type="EC" id="2.8.3.5" evidence="3"/>
<reference evidence="3 4" key="1">
    <citation type="submission" date="2023-07" db="EMBL/GenBank/DDBJ databases">
        <title>Sorghum-associated microbial communities from plants grown in Nebraska, USA.</title>
        <authorList>
            <person name="Schachtman D."/>
        </authorList>
    </citation>
    <scope>NUCLEOTIDE SEQUENCE [LARGE SCALE GENOMIC DNA]</scope>
    <source>
        <strain evidence="3 4">BE211</strain>
    </source>
</reference>
<evidence type="ECO:0000313" key="3">
    <source>
        <dbReference type="EMBL" id="MDR7071534.1"/>
    </source>
</evidence>
<gene>
    <name evidence="3" type="ORF">J2X07_000509</name>
</gene>
<evidence type="ECO:0000256" key="1">
    <source>
        <dbReference type="ARBA" id="ARBA00007047"/>
    </source>
</evidence>
<dbReference type="InterPro" id="IPR004165">
    <property type="entry name" value="CoA_trans_fam_I"/>
</dbReference>
<dbReference type="SMART" id="SM00882">
    <property type="entry name" value="CoA_trans"/>
    <property type="match status" value="1"/>
</dbReference>
<name>A0ABU1TWE0_9BACL</name>
<proteinExistence type="inferred from homology"/>
<evidence type="ECO:0000313" key="4">
    <source>
        <dbReference type="Proteomes" id="UP001258181"/>
    </source>
</evidence>
<protein>
    <submittedName>
        <fullName evidence="3">3-oxoacid CoA-transferase</fullName>
        <ecNumber evidence="3">2.8.3.5</ecNumber>
    </submittedName>
</protein>
<dbReference type="SUPFAM" id="SSF100950">
    <property type="entry name" value="NagB/RpiA/CoA transferase-like"/>
    <property type="match status" value="1"/>
</dbReference>
<sequence>MSGIINIKERIAKRAAEEIKPGSIVNLGIGIPTLVSKFIKSDDIFLHTENGLLGVRDLTKNDEIDPLIVNAGKLPIGETIGASYFDSAESFSMIRGGHIDAAILGALQVDETGCIANWAIPGQNIIGVGGAMDLMAGAKKIIITTLHTDKENRSKLVKKCTYPITSIRKIDVLITELAVFEFKDGKCYLTELMPETELDEVVKKTEGSFEVSHTMNR</sequence>